<dbReference type="EnsemblMetazoa" id="AATE010329-RA">
    <property type="protein sequence ID" value="AATE010329-PA.1"/>
    <property type="gene ID" value="AATE010329"/>
</dbReference>
<protein>
    <submittedName>
        <fullName evidence="1">Uncharacterized protein</fullName>
    </submittedName>
</protein>
<accession>A0A182J2V5</accession>
<name>A0A182J2V5_ANOAO</name>
<sequence>MPIGTSPCRVRKRQLHPWRTFVPWLKRPLALILWRQPGWHFFPPSSAPWSSGWMMIFGPAKERRIKKGKTHTFEWLILAALLHGMPLLLLLSASQGMRVKTVFWQVTLL</sequence>
<proteinExistence type="predicted"/>
<dbReference type="AlphaFoldDB" id="A0A182J2V5"/>
<reference evidence="1" key="1">
    <citation type="submission" date="2022-08" db="UniProtKB">
        <authorList>
            <consortium name="EnsemblMetazoa"/>
        </authorList>
    </citation>
    <scope>IDENTIFICATION</scope>
    <source>
        <strain evidence="1">EBRO</strain>
    </source>
</reference>
<organism evidence="1">
    <name type="scientific">Anopheles atroparvus</name>
    <name type="common">European mosquito</name>
    <dbReference type="NCBI Taxonomy" id="41427"/>
    <lineage>
        <taxon>Eukaryota</taxon>
        <taxon>Metazoa</taxon>
        <taxon>Ecdysozoa</taxon>
        <taxon>Arthropoda</taxon>
        <taxon>Hexapoda</taxon>
        <taxon>Insecta</taxon>
        <taxon>Pterygota</taxon>
        <taxon>Neoptera</taxon>
        <taxon>Endopterygota</taxon>
        <taxon>Diptera</taxon>
        <taxon>Nematocera</taxon>
        <taxon>Culicoidea</taxon>
        <taxon>Culicidae</taxon>
        <taxon>Anophelinae</taxon>
        <taxon>Anopheles</taxon>
    </lineage>
</organism>
<dbReference type="VEuPathDB" id="VectorBase:AATE010329"/>
<evidence type="ECO:0000313" key="1">
    <source>
        <dbReference type="EnsemblMetazoa" id="AATE010329-PA.1"/>
    </source>
</evidence>